<dbReference type="EMBL" id="LXQA010176226">
    <property type="protein sequence ID" value="MCI29988.1"/>
    <property type="molecule type" value="Genomic_DNA"/>
</dbReference>
<organism evidence="1 2">
    <name type="scientific">Trifolium medium</name>
    <dbReference type="NCBI Taxonomy" id="97028"/>
    <lineage>
        <taxon>Eukaryota</taxon>
        <taxon>Viridiplantae</taxon>
        <taxon>Streptophyta</taxon>
        <taxon>Embryophyta</taxon>
        <taxon>Tracheophyta</taxon>
        <taxon>Spermatophyta</taxon>
        <taxon>Magnoliopsida</taxon>
        <taxon>eudicotyledons</taxon>
        <taxon>Gunneridae</taxon>
        <taxon>Pentapetalae</taxon>
        <taxon>rosids</taxon>
        <taxon>fabids</taxon>
        <taxon>Fabales</taxon>
        <taxon>Fabaceae</taxon>
        <taxon>Papilionoideae</taxon>
        <taxon>50 kb inversion clade</taxon>
        <taxon>NPAAA clade</taxon>
        <taxon>Hologalegina</taxon>
        <taxon>IRL clade</taxon>
        <taxon>Trifolieae</taxon>
        <taxon>Trifolium</taxon>
    </lineage>
</organism>
<name>A0A392R093_9FABA</name>
<evidence type="ECO:0000313" key="2">
    <source>
        <dbReference type="Proteomes" id="UP000265520"/>
    </source>
</evidence>
<evidence type="ECO:0000313" key="1">
    <source>
        <dbReference type="EMBL" id="MCI29988.1"/>
    </source>
</evidence>
<feature type="non-terminal residue" evidence="1">
    <location>
        <position position="41"/>
    </location>
</feature>
<reference evidence="1 2" key="1">
    <citation type="journal article" date="2018" name="Front. Plant Sci.">
        <title>Red Clover (Trifolium pratense) and Zigzag Clover (T. medium) - A Picture of Genomic Similarities and Differences.</title>
        <authorList>
            <person name="Dluhosova J."/>
            <person name="Istvanek J."/>
            <person name="Nedelnik J."/>
            <person name="Repkova J."/>
        </authorList>
    </citation>
    <scope>NUCLEOTIDE SEQUENCE [LARGE SCALE GENOMIC DNA]</scope>
    <source>
        <strain evidence="2">cv. 10/8</strain>
        <tissue evidence="1">Leaf</tissue>
    </source>
</reference>
<protein>
    <submittedName>
        <fullName evidence="1">Putative phosphoglycerate mutase GpmB-like</fullName>
    </submittedName>
</protein>
<dbReference type="GO" id="GO:0003824">
    <property type="term" value="F:catalytic activity"/>
    <property type="evidence" value="ECO:0007669"/>
    <property type="project" value="InterPro"/>
</dbReference>
<dbReference type="PROSITE" id="PS00175">
    <property type="entry name" value="PG_MUTASE"/>
    <property type="match status" value="1"/>
</dbReference>
<accession>A0A392R093</accession>
<comment type="caution">
    <text evidence="1">The sequence shown here is derived from an EMBL/GenBank/DDBJ whole genome shotgun (WGS) entry which is preliminary data.</text>
</comment>
<keyword evidence="2" id="KW-1185">Reference proteome</keyword>
<dbReference type="Proteomes" id="UP000265520">
    <property type="component" value="Unassembled WGS sequence"/>
</dbReference>
<sequence>MATHFSTNDFTNFSSPHLSDYAEIIVVRHGETAWNAISKIQ</sequence>
<dbReference type="InterPro" id="IPR001345">
    <property type="entry name" value="PG/BPGM_mutase_AS"/>
</dbReference>
<proteinExistence type="predicted"/>
<dbReference type="AlphaFoldDB" id="A0A392R093"/>